<dbReference type="GO" id="GO:0097367">
    <property type="term" value="F:carbohydrate derivative binding"/>
    <property type="evidence" value="ECO:0007669"/>
    <property type="project" value="InterPro"/>
</dbReference>
<dbReference type="InterPro" id="IPR050099">
    <property type="entry name" value="SIS_GmhA/DiaA_subfam"/>
</dbReference>
<dbReference type="InterPro" id="IPR001347">
    <property type="entry name" value="SIS_dom"/>
</dbReference>
<gene>
    <name evidence="2" type="ORF">MJB10_20520</name>
</gene>
<dbReference type="InterPro" id="IPR035461">
    <property type="entry name" value="GmhA/DiaA"/>
</dbReference>
<keyword evidence="3" id="KW-1185">Reference proteome</keyword>
<name>A0AA96LKJ8_9BACL</name>
<reference evidence="2" key="1">
    <citation type="submission" date="2022-02" db="EMBL/GenBank/DDBJ databases">
        <title>Paenibacillus sp. MBLB1832 Whole Genome Shotgun Sequencing.</title>
        <authorList>
            <person name="Hwang C.Y."/>
            <person name="Cho E.-S."/>
            <person name="Seo M.-J."/>
        </authorList>
    </citation>
    <scope>NUCLEOTIDE SEQUENCE</scope>
    <source>
        <strain evidence="2">MBLB1832</strain>
    </source>
</reference>
<dbReference type="GO" id="GO:1901135">
    <property type="term" value="P:carbohydrate derivative metabolic process"/>
    <property type="evidence" value="ECO:0007669"/>
    <property type="project" value="InterPro"/>
</dbReference>
<dbReference type="Pfam" id="PF13580">
    <property type="entry name" value="SIS_2"/>
    <property type="match status" value="2"/>
</dbReference>
<evidence type="ECO:0000313" key="2">
    <source>
        <dbReference type="EMBL" id="WNR43470.1"/>
    </source>
</evidence>
<dbReference type="EMBL" id="CP130319">
    <property type="protein sequence ID" value="WNR43470.1"/>
    <property type="molecule type" value="Genomic_DNA"/>
</dbReference>
<evidence type="ECO:0000313" key="3">
    <source>
        <dbReference type="Proteomes" id="UP001304650"/>
    </source>
</evidence>
<protein>
    <submittedName>
        <fullName evidence="2">SIS domain-containing protein</fullName>
    </submittedName>
</protein>
<feature type="domain" description="SIS" evidence="1">
    <location>
        <begin position="35"/>
        <end position="216"/>
    </location>
</feature>
<dbReference type="PROSITE" id="PS51464">
    <property type="entry name" value="SIS"/>
    <property type="match status" value="1"/>
</dbReference>
<evidence type="ECO:0000259" key="1">
    <source>
        <dbReference type="PROSITE" id="PS51464"/>
    </source>
</evidence>
<dbReference type="SUPFAM" id="SSF53697">
    <property type="entry name" value="SIS domain"/>
    <property type="match status" value="1"/>
</dbReference>
<dbReference type="RefSeq" id="WP_314797763.1">
    <property type="nucleotide sequence ID" value="NZ_CP130319.1"/>
</dbReference>
<dbReference type="Gene3D" id="3.40.50.10490">
    <property type="entry name" value="Glucose-6-phosphate isomerase like protein, domain 1"/>
    <property type="match status" value="1"/>
</dbReference>
<dbReference type="CDD" id="cd05006">
    <property type="entry name" value="SIS_GmhA"/>
    <property type="match status" value="1"/>
</dbReference>
<organism evidence="2 3">
    <name type="scientific">Paenibacillus roseopurpureus</name>
    <dbReference type="NCBI Taxonomy" id="2918901"/>
    <lineage>
        <taxon>Bacteria</taxon>
        <taxon>Bacillati</taxon>
        <taxon>Bacillota</taxon>
        <taxon>Bacilli</taxon>
        <taxon>Bacillales</taxon>
        <taxon>Paenibacillaceae</taxon>
        <taxon>Paenibacillus</taxon>
    </lineage>
</organism>
<dbReference type="Proteomes" id="UP001304650">
    <property type="component" value="Chromosome"/>
</dbReference>
<dbReference type="InterPro" id="IPR046348">
    <property type="entry name" value="SIS_dom_sf"/>
</dbReference>
<dbReference type="AlphaFoldDB" id="A0AA96LKJ8"/>
<sequence length="217" mass="23195">MLQDSMIERWMSGLISKYPDLSSCKKDIEAAYRELSSSFHSGGKLMVCGNGGSAADSEHIVGELMKGFMSKRPLGAKQRSLLEGANPTDGAYLADRLQGALPAISLVSHSALITAYANDVAPDMIFGQQVYGLGREGDVLLALSTSGNSANVVRAVQVANAIGVRTIGLTGKGGGKLGELCTVTIRVPYNLTPDIQERHLPIYHTLCMMVEQEFFEA</sequence>
<accession>A0AA96LKJ8</accession>
<dbReference type="PANTHER" id="PTHR30390">
    <property type="entry name" value="SEDOHEPTULOSE 7-PHOSPHATE ISOMERASE / DNAA INITIATOR-ASSOCIATING FACTOR FOR REPLICATION INITIATION"/>
    <property type="match status" value="1"/>
</dbReference>
<dbReference type="KEGG" id="proo:MJB10_20520"/>
<proteinExistence type="predicted"/>